<reference evidence="9" key="1">
    <citation type="submission" date="2017-01" db="EMBL/GenBank/DDBJ databases">
        <title>Comparative genomics of anhydrobiosis in the tardigrade Hypsibius dujardini.</title>
        <authorList>
            <person name="Yoshida Y."/>
            <person name="Koutsovoulos G."/>
            <person name="Laetsch D."/>
            <person name="Stevens L."/>
            <person name="Kumar S."/>
            <person name="Horikawa D."/>
            <person name="Ishino K."/>
            <person name="Komine S."/>
            <person name="Tomita M."/>
            <person name="Blaxter M."/>
            <person name="Arakawa K."/>
        </authorList>
    </citation>
    <scope>NUCLEOTIDE SEQUENCE [LARGE SCALE GENOMIC DNA]</scope>
    <source>
        <strain evidence="9">Z151</strain>
    </source>
</reference>
<feature type="compositionally biased region" description="Basic and acidic residues" evidence="5">
    <location>
        <begin position="491"/>
        <end position="501"/>
    </location>
</feature>
<evidence type="ECO:0000256" key="3">
    <source>
        <dbReference type="ARBA" id="ARBA00022989"/>
    </source>
</evidence>
<protein>
    <recommendedName>
        <fullName evidence="7">Receptor ligand binding region domain-containing protein</fullName>
    </recommendedName>
</protein>
<dbReference type="Pfam" id="PF01094">
    <property type="entry name" value="ANF_receptor"/>
    <property type="match status" value="1"/>
</dbReference>
<comment type="caution">
    <text evidence="8">The sequence shown here is derived from an EMBL/GenBank/DDBJ whole genome shotgun (WGS) entry which is preliminary data.</text>
</comment>
<dbReference type="EMBL" id="MTYJ01000339">
    <property type="protein sequence ID" value="OWA53695.1"/>
    <property type="molecule type" value="Genomic_DNA"/>
</dbReference>
<sequence>MGTMSMTTILPSHSALVLFFVCGCMTSSETSLGYPELNFLSIHLSDNPSSGYTAVQSAINYTLTESSLLYPEAFANYSYYSERTYEAFDSCGVDALQKTSDNMLQLFQRKRIKRTGALTVIFAPLCIPAFTIVGDFARELDLLALTCTSSDGKVLGNKARFPSSISFSIADVNPYGEALLEVMRTYRWKTIAVVLDRQSGVGAAGRSTEACRAPIEQLRDHWAEFQVLVVETDSTVENFTRALVAARRFSQIMLICTLATPLRRMLIDASGLNMTQGEYIFFALYEIEIPGEPWPPVKWQRNDTWDQAARQALKSLLIVGSPTINWTALRGVTSGIAQRRTAIFGASGPKFEHNEFEVTCHEAVAATAKLLNEICRDSIEKCLSGKFVAGQMSNRSYDFDSDQYETIAHYDSSRKILRKSPVNEARWILGAPPPDRPVVRSAQRALPSDDGGACHRRYTVLNPSAVCFVTSYQKRVRMVEGMKVLTGDRVADGGRWTDRSDGGPSTEGKFHRLADGSYDRPKQRTVRRTDGEFRRVANGGR</sequence>
<evidence type="ECO:0000313" key="9">
    <source>
        <dbReference type="Proteomes" id="UP000192578"/>
    </source>
</evidence>
<keyword evidence="9" id="KW-1185">Reference proteome</keyword>
<proteinExistence type="predicted"/>
<evidence type="ECO:0000256" key="6">
    <source>
        <dbReference type="SAM" id="SignalP"/>
    </source>
</evidence>
<evidence type="ECO:0000256" key="5">
    <source>
        <dbReference type="SAM" id="MobiDB-lite"/>
    </source>
</evidence>
<accession>A0A9X6NGZ3</accession>
<dbReference type="Proteomes" id="UP000192578">
    <property type="component" value="Unassembled WGS sequence"/>
</dbReference>
<dbReference type="OrthoDB" id="10220293at2759"/>
<evidence type="ECO:0000259" key="7">
    <source>
        <dbReference type="Pfam" id="PF01094"/>
    </source>
</evidence>
<evidence type="ECO:0000256" key="4">
    <source>
        <dbReference type="ARBA" id="ARBA00023136"/>
    </source>
</evidence>
<organism evidence="8 9">
    <name type="scientific">Hypsibius exemplaris</name>
    <name type="common">Freshwater tardigrade</name>
    <dbReference type="NCBI Taxonomy" id="2072580"/>
    <lineage>
        <taxon>Eukaryota</taxon>
        <taxon>Metazoa</taxon>
        <taxon>Ecdysozoa</taxon>
        <taxon>Tardigrada</taxon>
        <taxon>Eutardigrada</taxon>
        <taxon>Parachela</taxon>
        <taxon>Hypsibioidea</taxon>
        <taxon>Hypsibiidae</taxon>
        <taxon>Hypsibius</taxon>
    </lineage>
</organism>
<gene>
    <name evidence="8" type="ORF">BV898_18117</name>
</gene>
<dbReference type="InterPro" id="IPR028082">
    <property type="entry name" value="Peripla_BP_I"/>
</dbReference>
<feature type="compositionally biased region" description="Basic and acidic residues" evidence="5">
    <location>
        <begin position="508"/>
        <end position="526"/>
    </location>
</feature>
<dbReference type="AlphaFoldDB" id="A0A9X6NGZ3"/>
<evidence type="ECO:0000256" key="1">
    <source>
        <dbReference type="ARBA" id="ARBA00004370"/>
    </source>
</evidence>
<name>A0A9X6NGZ3_HYPEX</name>
<comment type="subcellular location">
    <subcellularLocation>
        <location evidence="1">Membrane</location>
    </subcellularLocation>
</comment>
<keyword evidence="2" id="KW-0812">Transmembrane</keyword>
<feature type="chain" id="PRO_5040820259" description="Receptor ligand binding region domain-containing protein" evidence="6">
    <location>
        <begin position="27"/>
        <end position="541"/>
    </location>
</feature>
<feature type="region of interest" description="Disordered" evidence="5">
    <location>
        <begin position="491"/>
        <end position="526"/>
    </location>
</feature>
<dbReference type="Gene3D" id="3.40.50.2300">
    <property type="match status" value="1"/>
</dbReference>
<dbReference type="InterPro" id="IPR001828">
    <property type="entry name" value="ANF_lig-bd_rcpt"/>
</dbReference>
<keyword evidence="4" id="KW-0472">Membrane</keyword>
<dbReference type="GO" id="GO:0016020">
    <property type="term" value="C:membrane"/>
    <property type="evidence" value="ECO:0007669"/>
    <property type="project" value="UniProtKB-SubCell"/>
</dbReference>
<evidence type="ECO:0000256" key="2">
    <source>
        <dbReference type="ARBA" id="ARBA00022692"/>
    </source>
</evidence>
<feature type="domain" description="Receptor ligand binding region" evidence="7">
    <location>
        <begin position="85"/>
        <end position="283"/>
    </location>
</feature>
<evidence type="ECO:0000313" key="8">
    <source>
        <dbReference type="EMBL" id="OWA53695.1"/>
    </source>
</evidence>
<dbReference type="SUPFAM" id="SSF53822">
    <property type="entry name" value="Periplasmic binding protein-like I"/>
    <property type="match status" value="1"/>
</dbReference>
<feature type="signal peptide" evidence="6">
    <location>
        <begin position="1"/>
        <end position="26"/>
    </location>
</feature>
<keyword evidence="6" id="KW-0732">Signal</keyword>
<keyword evidence="3" id="KW-1133">Transmembrane helix</keyword>